<reference evidence="5" key="2">
    <citation type="journal article" date="2021" name="PeerJ">
        <title>Extensive microbial diversity within the chicken gut microbiome revealed by metagenomics and culture.</title>
        <authorList>
            <person name="Gilroy R."/>
            <person name="Ravi A."/>
            <person name="Getino M."/>
            <person name="Pursley I."/>
            <person name="Horton D.L."/>
            <person name="Alikhan N.F."/>
            <person name="Baker D."/>
            <person name="Gharbi K."/>
            <person name="Hall N."/>
            <person name="Watson M."/>
            <person name="Adriaenssens E.M."/>
            <person name="Foster-Nyarko E."/>
            <person name="Jarju S."/>
            <person name="Secka A."/>
            <person name="Antonio M."/>
            <person name="Oren A."/>
            <person name="Chaudhuri R.R."/>
            <person name="La Ragione R."/>
            <person name="Hildebrand F."/>
            <person name="Pallen M.J."/>
        </authorList>
    </citation>
    <scope>NUCLEOTIDE SEQUENCE</scope>
    <source>
        <strain evidence="5">CHK195-4489</strain>
    </source>
</reference>
<evidence type="ECO:0000256" key="3">
    <source>
        <dbReference type="ARBA" id="ARBA00023163"/>
    </source>
</evidence>
<name>A0A9D1LAS5_9CLOT</name>
<dbReference type="InterPro" id="IPR000524">
    <property type="entry name" value="Tscrpt_reg_HTH_GntR"/>
</dbReference>
<evidence type="ECO:0000256" key="1">
    <source>
        <dbReference type="ARBA" id="ARBA00023015"/>
    </source>
</evidence>
<dbReference type="PROSITE" id="PS50949">
    <property type="entry name" value="HTH_GNTR"/>
    <property type="match status" value="1"/>
</dbReference>
<accession>A0A9D1LAS5</accession>
<keyword evidence="1" id="KW-0805">Transcription regulation</keyword>
<evidence type="ECO:0000313" key="6">
    <source>
        <dbReference type="Proteomes" id="UP000824089"/>
    </source>
</evidence>
<dbReference type="AlphaFoldDB" id="A0A9D1LAS5"/>
<dbReference type="EMBL" id="DVMM01000181">
    <property type="protein sequence ID" value="HIU30261.1"/>
    <property type="molecule type" value="Genomic_DNA"/>
</dbReference>
<dbReference type="PANTHER" id="PTHR43537:SF5">
    <property type="entry name" value="UXU OPERON TRANSCRIPTIONAL REGULATOR"/>
    <property type="match status" value="1"/>
</dbReference>
<keyword evidence="3" id="KW-0804">Transcription</keyword>
<dbReference type="SUPFAM" id="SSF46785">
    <property type="entry name" value="Winged helix' DNA-binding domain"/>
    <property type="match status" value="1"/>
</dbReference>
<dbReference type="Gene3D" id="1.10.10.10">
    <property type="entry name" value="Winged helix-like DNA-binding domain superfamily/Winged helix DNA-binding domain"/>
    <property type="match status" value="1"/>
</dbReference>
<dbReference type="PANTHER" id="PTHR43537">
    <property type="entry name" value="TRANSCRIPTIONAL REGULATOR, GNTR FAMILY"/>
    <property type="match status" value="1"/>
</dbReference>
<dbReference type="SMART" id="SM00345">
    <property type="entry name" value="HTH_GNTR"/>
    <property type="match status" value="1"/>
</dbReference>
<dbReference type="InterPro" id="IPR036388">
    <property type="entry name" value="WH-like_DNA-bd_sf"/>
</dbReference>
<dbReference type="SUPFAM" id="SSF48008">
    <property type="entry name" value="GntR ligand-binding domain-like"/>
    <property type="match status" value="1"/>
</dbReference>
<dbReference type="InterPro" id="IPR011711">
    <property type="entry name" value="GntR_C"/>
</dbReference>
<dbReference type="Pfam" id="PF07729">
    <property type="entry name" value="FCD"/>
    <property type="match status" value="1"/>
</dbReference>
<reference evidence="5" key="1">
    <citation type="submission" date="2020-10" db="EMBL/GenBank/DDBJ databases">
        <authorList>
            <person name="Gilroy R."/>
        </authorList>
    </citation>
    <scope>NUCLEOTIDE SEQUENCE</scope>
    <source>
        <strain evidence="5">CHK195-4489</strain>
    </source>
</reference>
<dbReference type="InterPro" id="IPR036390">
    <property type="entry name" value="WH_DNA-bd_sf"/>
</dbReference>
<dbReference type="InterPro" id="IPR008920">
    <property type="entry name" value="TF_FadR/GntR_C"/>
</dbReference>
<comment type="caution">
    <text evidence="5">The sequence shown here is derived from an EMBL/GenBank/DDBJ whole genome shotgun (WGS) entry which is preliminary data.</text>
</comment>
<gene>
    <name evidence="5" type="ORF">IAD50_08210</name>
</gene>
<evidence type="ECO:0000259" key="4">
    <source>
        <dbReference type="PROSITE" id="PS50949"/>
    </source>
</evidence>
<dbReference type="Pfam" id="PF00392">
    <property type="entry name" value="GntR"/>
    <property type="match status" value="1"/>
</dbReference>
<dbReference type="PRINTS" id="PR00035">
    <property type="entry name" value="HTHGNTR"/>
</dbReference>
<sequence length="210" mass="22846">MNMAEATASSVIRMIHENRYVEGDRLPPERELAALLGVSRTTVREALKRLAAWGYIHSVQGGGNYISRVSSRTQIEFLEVRRVIECETARLAAERCSAEDMKAIRSSLAGMEAEIRAGGLGVGGDSDFHAAVAKAAGNNAMCMILEQCCDILNSGRYATLTISGQGEKTLRDHERIADAIEAGDAETAAREMKEHIEKAKINILKKEGLL</sequence>
<keyword evidence="2" id="KW-0238">DNA-binding</keyword>
<protein>
    <submittedName>
        <fullName evidence="5">FadR family transcriptional regulator</fullName>
    </submittedName>
</protein>
<evidence type="ECO:0000256" key="2">
    <source>
        <dbReference type="ARBA" id="ARBA00023125"/>
    </source>
</evidence>
<dbReference type="SMART" id="SM00895">
    <property type="entry name" value="FCD"/>
    <property type="match status" value="1"/>
</dbReference>
<organism evidence="5 6">
    <name type="scientific">Candidatus Egerieisoma faecipullorum</name>
    <dbReference type="NCBI Taxonomy" id="2840963"/>
    <lineage>
        <taxon>Bacteria</taxon>
        <taxon>Bacillati</taxon>
        <taxon>Bacillota</taxon>
        <taxon>Clostridia</taxon>
        <taxon>Eubacteriales</taxon>
        <taxon>Clostridiaceae</taxon>
        <taxon>Clostridiaceae incertae sedis</taxon>
        <taxon>Candidatus Egerieisoma</taxon>
    </lineage>
</organism>
<proteinExistence type="predicted"/>
<feature type="domain" description="HTH gntR-type" evidence="4">
    <location>
        <begin position="1"/>
        <end position="69"/>
    </location>
</feature>
<dbReference type="GO" id="GO:0003677">
    <property type="term" value="F:DNA binding"/>
    <property type="evidence" value="ECO:0007669"/>
    <property type="project" value="UniProtKB-KW"/>
</dbReference>
<evidence type="ECO:0000313" key="5">
    <source>
        <dbReference type="EMBL" id="HIU30261.1"/>
    </source>
</evidence>
<dbReference type="CDD" id="cd07377">
    <property type="entry name" value="WHTH_GntR"/>
    <property type="match status" value="1"/>
</dbReference>
<dbReference type="Proteomes" id="UP000824089">
    <property type="component" value="Unassembled WGS sequence"/>
</dbReference>
<dbReference type="Gene3D" id="1.20.120.530">
    <property type="entry name" value="GntR ligand-binding domain-like"/>
    <property type="match status" value="1"/>
</dbReference>
<dbReference type="GO" id="GO:0003700">
    <property type="term" value="F:DNA-binding transcription factor activity"/>
    <property type="evidence" value="ECO:0007669"/>
    <property type="project" value="InterPro"/>
</dbReference>